<proteinExistence type="predicted"/>
<comment type="caution">
    <text evidence="1">The sequence shown here is derived from an EMBL/GenBank/DDBJ whole genome shotgun (WGS) entry which is preliminary data.</text>
</comment>
<dbReference type="Proteomes" id="UP001162060">
    <property type="component" value="Unassembled WGS sequence"/>
</dbReference>
<evidence type="ECO:0000313" key="2">
    <source>
        <dbReference type="Proteomes" id="UP001162060"/>
    </source>
</evidence>
<accession>A0AAV1VKA0</accession>
<organism evidence="1 2">
    <name type="scientific">Peronospora matthiolae</name>
    <dbReference type="NCBI Taxonomy" id="2874970"/>
    <lineage>
        <taxon>Eukaryota</taxon>
        <taxon>Sar</taxon>
        <taxon>Stramenopiles</taxon>
        <taxon>Oomycota</taxon>
        <taxon>Peronosporomycetes</taxon>
        <taxon>Peronosporales</taxon>
        <taxon>Peronosporaceae</taxon>
        <taxon>Peronospora</taxon>
    </lineage>
</organism>
<reference evidence="1" key="1">
    <citation type="submission" date="2024-01" db="EMBL/GenBank/DDBJ databases">
        <authorList>
            <person name="Webb A."/>
        </authorList>
    </citation>
    <scope>NUCLEOTIDE SEQUENCE</scope>
    <source>
        <strain evidence="1">Pm1</strain>
    </source>
</reference>
<dbReference type="AlphaFoldDB" id="A0AAV1VKA0"/>
<gene>
    <name evidence="1" type="ORF">PM001_LOCUS31836</name>
</gene>
<protein>
    <submittedName>
        <fullName evidence="1">Uncharacterized protein</fullName>
    </submittedName>
</protein>
<evidence type="ECO:0000313" key="1">
    <source>
        <dbReference type="EMBL" id="CAK7946686.1"/>
    </source>
</evidence>
<name>A0AAV1VKA0_9STRA</name>
<sequence>MQQAEACGNANRTGRLDVVKSSRSSLAGTQYLVLKVEDEGVITKSDTYIWHQDTNS</sequence>
<dbReference type="EMBL" id="CAKLBY020000374">
    <property type="protein sequence ID" value="CAK7946686.1"/>
    <property type="molecule type" value="Genomic_DNA"/>
</dbReference>